<dbReference type="SUPFAM" id="SSF52540">
    <property type="entry name" value="P-loop containing nucleoside triphosphate hydrolases"/>
    <property type="match status" value="1"/>
</dbReference>
<dbReference type="OrthoDB" id="6160474at2759"/>
<reference evidence="1" key="1">
    <citation type="submission" date="2021-03" db="EMBL/GenBank/DDBJ databases">
        <authorList>
            <person name="Bekaert M."/>
        </authorList>
    </citation>
    <scope>NUCLEOTIDE SEQUENCE</scope>
</reference>
<protein>
    <submittedName>
        <fullName evidence="1">Uncharacterized protein</fullName>
    </submittedName>
</protein>
<evidence type="ECO:0000313" key="2">
    <source>
        <dbReference type="Proteomes" id="UP000683360"/>
    </source>
</evidence>
<dbReference type="InterPro" id="IPR027417">
    <property type="entry name" value="P-loop_NTPase"/>
</dbReference>
<dbReference type="EMBL" id="CAJPWZ010000899">
    <property type="protein sequence ID" value="CAG2202799.1"/>
    <property type="molecule type" value="Genomic_DNA"/>
</dbReference>
<sequence length="298" mass="34680">MQFLKDLEISYVATMPMRAIGPLQWTKSTKIACKDENYIEACKRAEIINLLLTSEDVDHEKADSIFKFLTNPFEYEFEPTQNPNKIFVKEKYGSKFHLLKTPEGIIEAKQFSLIMAHKNFNTICLEEPDRCMHPQMVERMRDIFRSESRDKVVIVISHNPFLMNSITAEKTHVFFRKKNYEYSSKVSCGIHAICDINRRITDVDTLKKLVLQPKILCIEGVSDKIILEGLFDYIVGSTYLPLDERHRIISHQLVVLGSKTFDDPVEHFCKQTGLSAKWVYDRDKYIMLDETQTKIAKI</sequence>
<dbReference type="Proteomes" id="UP000683360">
    <property type="component" value="Unassembled WGS sequence"/>
</dbReference>
<dbReference type="AlphaFoldDB" id="A0A8S3R7N4"/>
<proteinExistence type="predicted"/>
<dbReference type="Gene3D" id="3.40.50.300">
    <property type="entry name" value="P-loop containing nucleotide triphosphate hydrolases"/>
    <property type="match status" value="1"/>
</dbReference>
<gene>
    <name evidence="1" type="ORF">MEDL_17320</name>
</gene>
<keyword evidence="2" id="KW-1185">Reference proteome</keyword>
<evidence type="ECO:0000313" key="1">
    <source>
        <dbReference type="EMBL" id="CAG2202799.1"/>
    </source>
</evidence>
<accession>A0A8S3R7N4</accession>
<organism evidence="1 2">
    <name type="scientific">Mytilus edulis</name>
    <name type="common">Blue mussel</name>
    <dbReference type="NCBI Taxonomy" id="6550"/>
    <lineage>
        <taxon>Eukaryota</taxon>
        <taxon>Metazoa</taxon>
        <taxon>Spiralia</taxon>
        <taxon>Lophotrochozoa</taxon>
        <taxon>Mollusca</taxon>
        <taxon>Bivalvia</taxon>
        <taxon>Autobranchia</taxon>
        <taxon>Pteriomorphia</taxon>
        <taxon>Mytilida</taxon>
        <taxon>Mytiloidea</taxon>
        <taxon>Mytilidae</taxon>
        <taxon>Mytilinae</taxon>
        <taxon>Mytilus</taxon>
    </lineage>
</organism>
<name>A0A8S3R7N4_MYTED</name>
<comment type="caution">
    <text evidence="1">The sequence shown here is derived from an EMBL/GenBank/DDBJ whole genome shotgun (WGS) entry which is preliminary data.</text>
</comment>